<evidence type="ECO:0000256" key="10">
    <source>
        <dbReference type="ARBA" id="ARBA00022989"/>
    </source>
</evidence>
<dbReference type="InterPro" id="IPR044516">
    <property type="entry name" value="UXS-like"/>
</dbReference>
<feature type="domain" description="NAD(P)-binding" evidence="19">
    <location>
        <begin position="11"/>
        <end position="314"/>
    </location>
</feature>
<evidence type="ECO:0000256" key="9">
    <source>
        <dbReference type="ARBA" id="ARBA00022968"/>
    </source>
</evidence>
<evidence type="ECO:0000256" key="8">
    <source>
        <dbReference type="ARBA" id="ARBA00022793"/>
    </source>
</evidence>
<evidence type="ECO:0000313" key="21">
    <source>
        <dbReference type="Proteomes" id="UP000094569"/>
    </source>
</evidence>
<dbReference type="EMBL" id="JXNT01000007">
    <property type="protein sequence ID" value="ODM17783.1"/>
    <property type="molecule type" value="Genomic_DNA"/>
</dbReference>
<dbReference type="PANTHER" id="PTHR43078:SF6">
    <property type="entry name" value="UDP-GLUCURONIC ACID DECARBOXYLASE 1"/>
    <property type="match status" value="1"/>
</dbReference>
<evidence type="ECO:0000256" key="4">
    <source>
        <dbReference type="ARBA" id="ARBA00007505"/>
    </source>
</evidence>
<evidence type="ECO:0000256" key="3">
    <source>
        <dbReference type="ARBA" id="ARBA00005100"/>
    </source>
</evidence>
<evidence type="ECO:0000256" key="18">
    <source>
        <dbReference type="SAM" id="Phobius"/>
    </source>
</evidence>
<dbReference type="GO" id="GO:0042732">
    <property type="term" value="P:D-xylose metabolic process"/>
    <property type="evidence" value="ECO:0007669"/>
    <property type="project" value="InterPro"/>
</dbReference>
<dbReference type="AlphaFoldDB" id="A0A1E3B9Z0"/>
<dbReference type="GO" id="GO:0033320">
    <property type="term" value="P:UDP-D-xylose biosynthetic process"/>
    <property type="evidence" value="ECO:0007669"/>
    <property type="project" value="UniProtKB-UniPathway"/>
</dbReference>
<dbReference type="Proteomes" id="UP000094569">
    <property type="component" value="Unassembled WGS sequence"/>
</dbReference>
<keyword evidence="15" id="KW-0456">Lyase</keyword>
<organism evidence="20 21">
    <name type="scientific">Aspergillus cristatus</name>
    <name type="common">Chinese Fuzhuan brick tea-fermentation fungus</name>
    <name type="synonym">Eurotium cristatum</name>
    <dbReference type="NCBI Taxonomy" id="573508"/>
    <lineage>
        <taxon>Eukaryota</taxon>
        <taxon>Fungi</taxon>
        <taxon>Dikarya</taxon>
        <taxon>Ascomycota</taxon>
        <taxon>Pezizomycotina</taxon>
        <taxon>Eurotiomycetes</taxon>
        <taxon>Eurotiomycetidae</taxon>
        <taxon>Eurotiales</taxon>
        <taxon>Aspergillaceae</taxon>
        <taxon>Aspergillus</taxon>
        <taxon>Aspergillus subgen. Aspergillus</taxon>
    </lineage>
</organism>
<dbReference type="UniPathway" id="UPA00796">
    <property type="reaction ID" value="UER00771"/>
</dbReference>
<dbReference type="Gene3D" id="3.40.50.720">
    <property type="entry name" value="NAD(P)-binding Rossmann-like Domain"/>
    <property type="match status" value="1"/>
</dbReference>
<evidence type="ECO:0000259" key="19">
    <source>
        <dbReference type="Pfam" id="PF16363"/>
    </source>
</evidence>
<dbReference type="InterPro" id="IPR005828">
    <property type="entry name" value="MFS_sugar_transport-like"/>
</dbReference>
<evidence type="ECO:0000256" key="7">
    <source>
        <dbReference type="ARBA" id="ARBA00022692"/>
    </source>
</evidence>
<comment type="subcellular location">
    <subcellularLocation>
        <location evidence="2">Golgi apparatus</location>
        <location evidence="2">Golgi stack membrane</location>
        <topology evidence="2">Single-pass type II membrane protein</topology>
    </subcellularLocation>
</comment>
<dbReference type="InterPro" id="IPR036291">
    <property type="entry name" value="NAD(P)-bd_dom_sf"/>
</dbReference>
<dbReference type="FunFam" id="3.40.50.720:FF:000065">
    <property type="entry name" value="UDP-glucuronic acid decarboxylase 1"/>
    <property type="match status" value="1"/>
</dbReference>
<feature type="transmembrane region" description="Helical" evidence="18">
    <location>
        <begin position="439"/>
        <end position="458"/>
    </location>
</feature>
<keyword evidence="10 18" id="KW-1133">Transmembrane helix</keyword>
<comment type="similarity">
    <text evidence="4">Belongs to the NAD(P)-dependent epimerase/dehydratase family. UDP-glucuronic acid decarboxylase subfamily.</text>
</comment>
<evidence type="ECO:0000256" key="11">
    <source>
        <dbReference type="ARBA" id="ARBA00023027"/>
    </source>
</evidence>
<keyword evidence="14" id="KW-0325">Glycoprotein</keyword>
<evidence type="ECO:0000256" key="17">
    <source>
        <dbReference type="ARBA" id="ARBA00049410"/>
    </source>
</evidence>
<evidence type="ECO:0000256" key="6">
    <source>
        <dbReference type="ARBA" id="ARBA00018816"/>
    </source>
</evidence>
<dbReference type="PANTHER" id="PTHR43078">
    <property type="entry name" value="UDP-GLUCURONIC ACID DECARBOXYLASE-RELATED"/>
    <property type="match status" value="1"/>
</dbReference>
<dbReference type="STRING" id="573508.A0A1E3B9Z0"/>
<dbReference type="VEuPathDB" id="FungiDB:SI65_06571"/>
<evidence type="ECO:0000256" key="15">
    <source>
        <dbReference type="ARBA" id="ARBA00023239"/>
    </source>
</evidence>
<comment type="catalytic activity">
    <reaction evidence="17">
        <text>UDP-alpha-D-glucuronate + H(+) = UDP-alpha-D-xylose + CO2</text>
        <dbReference type="Rhea" id="RHEA:23916"/>
        <dbReference type="ChEBI" id="CHEBI:15378"/>
        <dbReference type="ChEBI" id="CHEBI:16526"/>
        <dbReference type="ChEBI" id="CHEBI:57632"/>
        <dbReference type="ChEBI" id="CHEBI:58052"/>
        <dbReference type="EC" id="4.1.1.35"/>
    </reaction>
    <physiologicalReaction direction="left-to-right" evidence="17">
        <dbReference type="Rhea" id="RHEA:23917"/>
    </physiologicalReaction>
</comment>
<comment type="caution">
    <text evidence="20">The sequence shown here is derived from an EMBL/GenBank/DDBJ whole genome shotgun (WGS) entry which is preliminary data.</text>
</comment>
<reference evidence="20 21" key="1">
    <citation type="journal article" date="2016" name="BMC Genomics">
        <title>Comparative genomic and transcriptomic analyses of the Fuzhuan brick tea-fermentation fungus Aspergillus cristatus.</title>
        <authorList>
            <person name="Ge Y."/>
            <person name="Wang Y."/>
            <person name="Liu Y."/>
            <person name="Tan Y."/>
            <person name="Ren X."/>
            <person name="Zhang X."/>
            <person name="Hyde K.D."/>
            <person name="Liu Y."/>
            <person name="Liu Z."/>
        </authorList>
    </citation>
    <scope>NUCLEOTIDE SEQUENCE [LARGE SCALE GENOMIC DNA]</scope>
    <source>
        <strain evidence="20 21">GZAAS20.1005</strain>
    </source>
</reference>
<evidence type="ECO:0000313" key="20">
    <source>
        <dbReference type="EMBL" id="ODM17783.1"/>
    </source>
</evidence>
<dbReference type="Pfam" id="PF16363">
    <property type="entry name" value="GDP_Man_Dehyd"/>
    <property type="match status" value="1"/>
</dbReference>
<protein>
    <recommendedName>
        <fullName evidence="6">UDP-glucuronic acid decarboxylase 1</fullName>
        <ecNumber evidence="5">4.1.1.35</ecNumber>
    </recommendedName>
    <alternativeName>
        <fullName evidence="16">UDP-glucuronate decarboxylase 1</fullName>
    </alternativeName>
</protein>
<comment type="pathway">
    <text evidence="3">Nucleotide-sugar biosynthesis; UDP-alpha-D-xylose biosynthesis; UDP-alpha-D-xylose from UDP-alpha-D-glucuronate: step 1/1.</text>
</comment>
<evidence type="ECO:0000256" key="1">
    <source>
        <dbReference type="ARBA" id="ARBA00001911"/>
    </source>
</evidence>
<dbReference type="SUPFAM" id="SSF51735">
    <property type="entry name" value="NAD(P)-binding Rossmann-fold domains"/>
    <property type="match status" value="1"/>
</dbReference>
<keyword evidence="21" id="KW-1185">Reference proteome</keyword>
<dbReference type="InterPro" id="IPR016040">
    <property type="entry name" value="NAD(P)-bd_dom"/>
</dbReference>
<sequence length="495" mass="54964">MNDIHSSKNILVTGGAGFLGSNLIDFLLEKGYHVIGVDCFQTGSLRNLQHLEKHPRFTLINHNIQSPFEGLDKIDQIYNLACPASPIQYQKDPLSTLKTCFLGTENLLELAKARRIRILHTSTSEVYGDPQVHPQSESYWGNVNPFGPRACYDEGKRAAEALCYAYREQSQVDIRIARIFNAYGPRMRADDGRVISSFISSALAGQALRITGDGTATRSFQYVSDCVEGLYMLMNSDYGDGPVNIGNDAEITIQEVAEMTAELVSQMSGQRRVSITYHPLPVDDARVRRPDITLAKLKLGWAPVVQLQDGLRKTIEWHIHNSYAREQMAVEQQAQGVSFVTNYITVTFAGIDIENVYDIVLVLYAVLLISSFGAFYFPDKMGIVGAIAAAFETLKGAFGNTLVALAIFPAFCGFAVSLIISFVVPYIQNPQYGNLGGKVAFIWMGFSIISGIYTYFMLPELKGRSLEELDYMFEAGIPTLKFGAYDTTELLVHKR</sequence>
<accession>A0A1E3B9Z0</accession>
<keyword evidence="13 18" id="KW-0472">Membrane</keyword>
<keyword evidence="7 18" id="KW-0812">Transmembrane</keyword>
<keyword evidence="9" id="KW-0735">Signal-anchor</keyword>
<evidence type="ECO:0000256" key="12">
    <source>
        <dbReference type="ARBA" id="ARBA00023034"/>
    </source>
</evidence>
<dbReference type="Gene3D" id="1.20.1250.20">
    <property type="entry name" value="MFS general substrate transporter like domains"/>
    <property type="match status" value="1"/>
</dbReference>
<gene>
    <name evidence="20" type="ORF">SI65_06571</name>
</gene>
<dbReference type="CDD" id="cd05230">
    <property type="entry name" value="UGD_SDR_e"/>
    <property type="match status" value="1"/>
</dbReference>
<comment type="cofactor">
    <cofactor evidence="1">
        <name>NAD(+)</name>
        <dbReference type="ChEBI" id="CHEBI:57540"/>
    </cofactor>
</comment>
<evidence type="ECO:0000256" key="14">
    <source>
        <dbReference type="ARBA" id="ARBA00023180"/>
    </source>
</evidence>
<dbReference type="GO" id="GO:0070403">
    <property type="term" value="F:NAD+ binding"/>
    <property type="evidence" value="ECO:0007669"/>
    <property type="project" value="InterPro"/>
</dbReference>
<proteinExistence type="inferred from homology"/>
<feature type="transmembrane region" description="Helical" evidence="18">
    <location>
        <begin position="356"/>
        <end position="377"/>
    </location>
</feature>
<dbReference type="InterPro" id="IPR036259">
    <property type="entry name" value="MFS_trans_sf"/>
</dbReference>
<dbReference type="GO" id="GO:0048040">
    <property type="term" value="F:UDP-glucuronate decarboxylase activity"/>
    <property type="evidence" value="ECO:0007669"/>
    <property type="project" value="UniProtKB-EC"/>
</dbReference>
<keyword evidence="11" id="KW-0520">NAD</keyword>
<dbReference type="GO" id="GO:0032580">
    <property type="term" value="C:Golgi cisterna membrane"/>
    <property type="evidence" value="ECO:0007669"/>
    <property type="project" value="UniProtKB-SubCell"/>
</dbReference>
<dbReference type="Pfam" id="PF00083">
    <property type="entry name" value="Sugar_tr"/>
    <property type="match status" value="1"/>
</dbReference>
<feature type="transmembrane region" description="Helical" evidence="18">
    <location>
        <begin position="398"/>
        <end position="427"/>
    </location>
</feature>
<evidence type="ECO:0000256" key="2">
    <source>
        <dbReference type="ARBA" id="ARBA00004447"/>
    </source>
</evidence>
<name>A0A1E3B9Z0_ASPCR</name>
<evidence type="ECO:0000256" key="16">
    <source>
        <dbReference type="ARBA" id="ARBA00031585"/>
    </source>
</evidence>
<dbReference type="OrthoDB" id="331544at2759"/>
<keyword evidence="8" id="KW-0210">Decarboxylase</keyword>
<dbReference type="EC" id="4.1.1.35" evidence="5"/>
<dbReference type="GO" id="GO:0022857">
    <property type="term" value="F:transmembrane transporter activity"/>
    <property type="evidence" value="ECO:0007669"/>
    <property type="project" value="InterPro"/>
</dbReference>
<evidence type="ECO:0000256" key="13">
    <source>
        <dbReference type="ARBA" id="ARBA00023136"/>
    </source>
</evidence>
<evidence type="ECO:0000256" key="5">
    <source>
        <dbReference type="ARBA" id="ARBA00012290"/>
    </source>
</evidence>
<keyword evidence="12" id="KW-0333">Golgi apparatus</keyword>